<sequence length="764" mass="85391">MITIPSVLNHKNVAVFPDDEDCNLFYAIKTSPEIRIENGQPIFSGLFWTDQADGSTTSVAGLAGGWINFDAHLGVSEDILEEISGKLKSAQVQESRRKALIKKEKERLGLIAKARGETSIPEPDIPSVKEIRYGAVNFIEGTVTLLEEQGGDLVPWSSAGGSASLIGDNNAAFALRLSPTGAAIWYKALKDGIKAISIRYDLKFQLRLPSLEIRAWAGSTQTSEIERKVERVWRNTDQGCSDADVERINVKEVTSKLVEEGLMNIEIRKGSSEISDEHVSQLRNMAMKLIEDKVQEIIKSRVHGMTEEERKNSMIELMKEEVRSFVELRFTQEDVVEWQIAPQGTIMNFLEGVPESKKQHITKLVDLSEHEVETITITTSVDAPWDEAPFVNAVVVNHTYPCADQKHSALFKKDSPKDVWHFRRPKKDDGIVKYTTEVYFKGISEPVILPSESTNSDININIGKLGLIDVNFIPHPILNSLTGDNEVKAIQVDISYKEDTHPDHFIDTVVLKTDKPEGEKLTKILGKIIDAPLTYKATYFSKDGSSIEIPEKKYYLTENNTVKVLVPSPYQDMLELSVELPQVPDESVRKIIVEFTYEDLANHFSSTDKVELSAEDDWEPAMAKLVLLDKTQNKFQYRYRIISIDAIAKSDWIEGTGEEALILPILKVNINASHLKLGTSFTNALLTLQYGDAANKTTREIFLDQESAAKLITWYVPRTNTNTAGYAYQLTLIKEDGTTVESTGTNMGSILILKAPDLTTPEPA</sequence>
<keyword evidence="2" id="KW-1185">Reference proteome</keyword>
<protein>
    <recommendedName>
        <fullName evidence="3">DUF4139 domain-containing protein</fullName>
    </recommendedName>
</protein>
<evidence type="ECO:0008006" key="3">
    <source>
        <dbReference type="Google" id="ProtNLM"/>
    </source>
</evidence>
<name>A0ABT8R2Y6_9BACT</name>
<evidence type="ECO:0000313" key="2">
    <source>
        <dbReference type="Proteomes" id="UP001168528"/>
    </source>
</evidence>
<reference evidence="1" key="1">
    <citation type="submission" date="2023-07" db="EMBL/GenBank/DDBJ databases">
        <title>The genome sequence of Rhodocytophaga aerolata KACC 12507.</title>
        <authorList>
            <person name="Zhang X."/>
        </authorList>
    </citation>
    <scope>NUCLEOTIDE SEQUENCE</scope>
    <source>
        <strain evidence="1">KACC 12507</strain>
    </source>
</reference>
<accession>A0ABT8R2Y6</accession>
<evidence type="ECO:0000313" key="1">
    <source>
        <dbReference type="EMBL" id="MDO1446476.1"/>
    </source>
</evidence>
<dbReference type="RefSeq" id="WP_302037280.1">
    <property type="nucleotide sequence ID" value="NZ_JAUKPO010000004.1"/>
</dbReference>
<organism evidence="1 2">
    <name type="scientific">Rhodocytophaga aerolata</name>
    <dbReference type="NCBI Taxonomy" id="455078"/>
    <lineage>
        <taxon>Bacteria</taxon>
        <taxon>Pseudomonadati</taxon>
        <taxon>Bacteroidota</taxon>
        <taxon>Cytophagia</taxon>
        <taxon>Cytophagales</taxon>
        <taxon>Rhodocytophagaceae</taxon>
        <taxon>Rhodocytophaga</taxon>
    </lineage>
</organism>
<dbReference type="EMBL" id="JAUKPO010000004">
    <property type="protein sequence ID" value="MDO1446476.1"/>
    <property type="molecule type" value="Genomic_DNA"/>
</dbReference>
<dbReference type="Proteomes" id="UP001168528">
    <property type="component" value="Unassembled WGS sequence"/>
</dbReference>
<proteinExistence type="predicted"/>
<gene>
    <name evidence="1" type="ORF">Q0590_09465</name>
</gene>
<comment type="caution">
    <text evidence="1">The sequence shown here is derived from an EMBL/GenBank/DDBJ whole genome shotgun (WGS) entry which is preliminary data.</text>
</comment>